<dbReference type="EMBL" id="JAQMWT010000078">
    <property type="protein sequence ID" value="KAJ8611287.1"/>
    <property type="molecule type" value="Genomic_DNA"/>
</dbReference>
<name>A0AAD7XT59_9STRA</name>
<feature type="domain" description="Aminotransferase class I/classII large" evidence="5">
    <location>
        <begin position="115"/>
        <end position="488"/>
    </location>
</feature>
<dbReference type="PANTHER" id="PTHR43795">
    <property type="entry name" value="BIFUNCTIONAL ASPARTATE AMINOTRANSFERASE AND GLUTAMATE/ASPARTATE-PREPHENATE AMINOTRANSFERASE-RELATED"/>
    <property type="match status" value="1"/>
</dbReference>
<feature type="transmembrane region" description="Helical" evidence="4">
    <location>
        <begin position="7"/>
        <end position="25"/>
    </location>
</feature>
<dbReference type="SUPFAM" id="SSF53383">
    <property type="entry name" value="PLP-dependent transferases"/>
    <property type="match status" value="1"/>
</dbReference>
<dbReference type="PROSITE" id="PS00105">
    <property type="entry name" value="AA_TRANSFER_CLASS_1"/>
    <property type="match status" value="1"/>
</dbReference>
<keyword evidence="4" id="KW-0812">Transmembrane</keyword>
<dbReference type="Gene3D" id="3.90.1150.10">
    <property type="entry name" value="Aspartate Aminotransferase, domain 1"/>
    <property type="match status" value="1"/>
</dbReference>
<proteinExistence type="inferred from homology"/>
<dbReference type="Pfam" id="PF00155">
    <property type="entry name" value="Aminotran_1_2"/>
    <property type="match status" value="1"/>
</dbReference>
<dbReference type="AlphaFoldDB" id="A0AAD7XT59"/>
<evidence type="ECO:0000259" key="5">
    <source>
        <dbReference type="Pfam" id="PF00155"/>
    </source>
</evidence>
<dbReference type="InterPro" id="IPR004839">
    <property type="entry name" value="Aminotransferase_I/II_large"/>
</dbReference>
<keyword evidence="4" id="KW-0472">Membrane</keyword>
<dbReference type="Gene3D" id="3.40.640.10">
    <property type="entry name" value="Type I PLP-dependent aspartate aminotransferase-like (Major domain)"/>
    <property type="match status" value="1"/>
</dbReference>
<dbReference type="GO" id="GO:0008483">
    <property type="term" value="F:transaminase activity"/>
    <property type="evidence" value="ECO:0007669"/>
    <property type="project" value="TreeGrafter"/>
</dbReference>
<comment type="similarity">
    <text evidence="1">Belongs to the class-I pyridoxal-phosphate-dependent aminotransferase family.</text>
</comment>
<keyword evidence="7" id="KW-1185">Reference proteome</keyword>
<dbReference type="InterPro" id="IPR015424">
    <property type="entry name" value="PyrdxlP-dep_Trfase"/>
</dbReference>
<evidence type="ECO:0000256" key="4">
    <source>
        <dbReference type="SAM" id="Phobius"/>
    </source>
</evidence>
<keyword evidence="2" id="KW-0663">Pyridoxal phosphate</keyword>
<evidence type="ECO:0000313" key="6">
    <source>
        <dbReference type="EMBL" id="KAJ8611287.1"/>
    </source>
</evidence>
<evidence type="ECO:0000256" key="2">
    <source>
        <dbReference type="ARBA" id="ARBA00022898"/>
    </source>
</evidence>
<accession>A0AAD7XT59</accession>
<dbReference type="InterPro" id="IPR015421">
    <property type="entry name" value="PyrdxlP-dep_Trfase_major"/>
</dbReference>
<dbReference type="PRINTS" id="PR00753">
    <property type="entry name" value="ACCSYNTHASE"/>
</dbReference>
<dbReference type="Proteomes" id="UP001230188">
    <property type="component" value="Unassembled WGS sequence"/>
</dbReference>
<evidence type="ECO:0000313" key="7">
    <source>
        <dbReference type="Proteomes" id="UP001230188"/>
    </source>
</evidence>
<dbReference type="GO" id="GO:0030170">
    <property type="term" value="F:pyridoxal phosphate binding"/>
    <property type="evidence" value="ECO:0007669"/>
    <property type="project" value="InterPro"/>
</dbReference>
<dbReference type="PANTHER" id="PTHR43795:SF39">
    <property type="entry name" value="AMINOTRANSFERASE CLASS I_CLASSII DOMAIN-CONTAINING PROTEIN"/>
    <property type="match status" value="1"/>
</dbReference>
<sequence length="505" mass="54930">MVSRRDVAAIMGGGGGLLVVALLHWNKKKKNNNNNNKDLDKNKTRHSALSSRGERLMLPALPYMEGVMRAFFEPYHAEVAPDGFILLAVAENKLCWSDILMPRVDRYFKLENLPEWSSGYGPTQGSEDLRKAMALVMARRMYHELPAPCPFKFGAEDLVLAAGVGAALSNLFYAITEPGDVVLIPAPYYSAFDADLRAFADLVRFPVALDDNFCLTPDALEDAYRRAWRTHGRPPRALLVTNPHNPLGRIATVDELRGVVEWCDAKNADGNDLDLVSDEIYALSCFANEKALLHDAPPLGATKFVSLANVVNGDLATHRAHIVWGLSKDFGVSGFRVGALWSGDNDVKAATSTAAIFTAVSGLTQAITAEILGDHGWITAYVDENARRLAEACVLVEAILTKLGLPFVPPLAGMFIFADLSSLLPLLANGGPAEDLWDLEAKMYADLVDNHHLVLTPGSSQHAKTPGWFRICYAYVQPDVLKVGMDRLEAYVTGLRATAAAAGAE</sequence>
<organism evidence="6 7">
    <name type="scientific">Chrysophaeum taylorii</name>
    <dbReference type="NCBI Taxonomy" id="2483200"/>
    <lineage>
        <taxon>Eukaryota</taxon>
        <taxon>Sar</taxon>
        <taxon>Stramenopiles</taxon>
        <taxon>Ochrophyta</taxon>
        <taxon>Pelagophyceae</taxon>
        <taxon>Pelagomonadales</taxon>
        <taxon>Pelagomonadaceae</taxon>
        <taxon>Chrysophaeum</taxon>
    </lineage>
</organism>
<evidence type="ECO:0000256" key="1">
    <source>
        <dbReference type="ARBA" id="ARBA00007441"/>
    </source>
</evidence>
<dbReference type="InterPro" id="IPR015422">
    <property type="entry name" value="PyrdxlP-dep_Trfase_small"/>
</dbReference>
<dbReference type="InterPro" id="IPR004838">
    <property type="entry name" value="NHTrfase_class1_PyrdxlP-BS"/>
</dbReference>
<feature type="region of interest" description="Disordered" evidence="3">
    <location>
        <begin position="29"/>
        <end position="48"/>
    </location>
</feature>
<dbReference type="CDD" id="cd00609">
    <property type="entry name" value="AAT_like"/>
    <property type="match status" value="1"/>
</dbReference>
<dbReference type="InterPro" id="IPR050478">
    <property type="entry name" value="Ethylene_sulfur-biosynth"/>
</dbReference>
<protein>
    <recommendedName>
        <fullName evidence="5">Aminotransferase class I/classII large domain-containing protein</fullName>
    </recommendedName>
</protein>
<keyword evidence="4" id="KW-1133">Transmembrane helix</keyword>
<evidence type="ECO:0000256" key="3">
    <source>
        <dbReference type="SAM" id="MobiDB-lite"/>
    </source>
</evidence>
<reference evidence="6" key="1">
    <citation type="submission" date="2023-01" db="EMBL/GenBank/DDBJ databases">
        <title>Metagenome sequencing of chrysophaentin producing Chrysophaeum taylorii.</title>
        <authorList>
            <person name="Davison J."/>
            <person name="Bewley C."/>
        </authorList>
    </citation>
    <scope>NUCLEOTIDE SEQUENCE</scope>
    <source>
        <strain evidence="6">NIES-1699</strain>
    </source>
</reference>
<dbReference type="GO" id="GO:0006520">
    <property type="term" value="P:amino acid metabolic process"/>
    <property type="evidence" value="ECO:0007669"/>
    <property type="project" value="TreeGrafter"/>
</dbReference>
<gene>
    <name evidence="6" type="ORF">CTAYLR_004159</name>
</gene>
<comment type="caution">
    <text evidence="6">The sequence shown here is derived from an EMBL/GenBank/DDBJ whole genome shotgun (WGS) entry which is preliminary data.</text>
</comment>